<evidence type="ECO:0000313" key="2">
    <source>
        <dbReference type="EMBL" id="CAD6206674.1"/>
    </source>
</evidence>
<organism evidence="2 3">
    <name type="scientific">Miscanthus lutarioriparius</name>
    <dbReference type="NCBI Taxonomy" id="422564"/>
    <lineage>
        <taxon>Eukaryota</taxon>
        <taxon>Viridiplantae</taxon>
        <taxon>Streptophyta</taxon>
        <taxon>Embryophyta</taxon>
        <taxon>Tracheophyta</taxon>
        <taxon>Spermatophyta</taxon>
        <taxon>Magnoliopsida</taxon>
        <taxon>Liliopsida</taxon>
        <taxon>Poales</taxon>
        <taxon>Poaceae</taxon>
        <taxon>PACMAD clade</taxon>
        <taxon>Panicoideae</taxon>
        <taxon>Andropogonodae</taxon>
        <taxon>Andropogoneae</taxon>
        <taxon>Saccharinae</taxon>
        <taxon>Miscanthus</taxon>
    </lineage>
</organism>
<evidence type="ECO:0000313" key="3">
    <source>
        <dbReference type="Proteomes" id="UP000604825"/>
    </source>
</evidence>
<name>A0A811MI00_9POAL</name>
<dbReference type="EMBL" id="CAJGYO010000001">
    <property type="protein sequence ID" value="CAD6206674.1"/>
    <property type="molecule type" value="Genomic_DNA"/>
</dbReference>
<feature type="compositionally biased region" description="Basic residues" evidence="1">
    <location>
        <begin position="1"/>
        <end position="10"/>
    </location>
</feature>
<reference evidence="2" key="1">
    <citation type="submission" date="2020-10" db="EMBL/GenBank/DDBJ databases">
        <authorList>
            <person name="Han B."/>
            <person name="Lu T."/>
            <person name="Zhao Q."/>
            <person name="Huang X."/>
            <person name="Zhao Y."/>
        </authorList>
    </citation>
    <scope>NUCLEOTIDE SEQUENCE</scope>
</reference>
<accession>A0A811MI00</accession>
<comment type="caution">
    <text evidence="2">The sequence shown here is derived from an EMBL/GenBank/DDBJ whole genome shotgun (WGS) entry which is preliminary data.</text>
</comment>
<feature type="region of interest" description="Disordered" evidence="1">
    <location>
        <begin position="1"/>
        <end position="20"/>
    </location>
</feature>
<protein>
    <submittedName>
        <fullName evidence="2">Uncharacterized protein</fullName>
    </submittedName>
</protein>
<gene>
    <name evidence="2" type="ORF">NCGR_LOCUS4353</name>
</gene>
<dbReference type="OrthoDB" id="784765at2759"/>
<keyword evidence="3" id="KW-1185">Reference proteome</keyword>
<evidence type="ECO:0000256" key="1">
    <source>
        <dbReference type="SAM" id="MobiDB-lite"/>
    </source>
</evidence>
<proteinExistence type="predicted"/>
<dbReference type="Proteomes" id="UP000604825">
    <property type="component" value="Unassembled WGS sequence"/>
</dbReference>
<dbReference type="AlphaFoldDB" id="A0A811MI00"/>
<sequence length="184" mass="20022">MAGRDKRRRAAPLEGDEQQLRRSQEEAALLLRRIKASGADARLGHGAGLVRWVVEEVTAGRSPSIVLHRYRNYFSSTDSASPFPWFGFRPAPETISFLTITSLEQCSPKCVTSLAARSCAPEGAARGAAAPAVEQALLQEGHLLHVPSIFVEVAVVDRAINDICILFKCSRHNLNVVGSCSERV</sequence>